<keyword evidence="1" id="KW-1133">Transmembrane helix</keyword>
<evidence type="ECO:0000256" key="1">
    <source>
        <dbReference type="SAM" id="Phobius"/>
    </source>
</evidence>
<evidence type="ECO:0000313" key="3">
    <source>
        <dbReference type="Proteomes" id="UP000621436"/>
    </source>
</evidence>
<organism evidence="2 3">
    <name type="scientific">Halonatronomonas betaini</name>
    <dbReference type="NCBI Taxonomy" id="2778430"/>
    <lineage>
        <taxon>Bacteria</taxon>
        <taxon>Bacillati</taxon>
        <taxon>Bacillota</taxon>
        <taxon>Clostridia</taxon>
        <taxon>Halanaerobiales</taxon>
        <taxon>Halarsenatibacteraceae</taxon>
        <taxon>Halonatronomonas</taxon>
    </lineage>
</organism>
<dbReference type="Pfam" id="PF19700">
    <property type="entry name" value="DUF6198"/>
    <property type="match status" value="1"/>
</dbReference>
<feature type="transmembrane region" description="Helical" evidence="1">
    <location>
        <begin position="81"/>
        <end position="99"/>
    </location>
</feature>
<accession>A0A931ATF4</accession>
<dbReference type="EMBL" id="JADPIE010000001">
    <property type="protein sequence ID" value="MBF8435856.1"/>
    <property type="molecule type" value="Genomic_DNA"/>
</dbReference>
<dbReference type="AlphaFoldDB" id="A0A931ATF4"/>
<name>A0A931ATF4_9FIRM</name>
<feature type="transmembrane region" description="Helical" evidence="1">
    <location>
        <begin position="12"/>
        <end position="29"/>
    </location>
</feature>
<evidence type="ECO:0000313" key="2">
    <source>
        <dbReference type="EMBL" id="MBF8435856.1"/>
    </source>
</evidence>
<keyword evidence="1" id="KW-0472">Membrane</keyword>
<sequence>MEKVHQIIKRTAVVLFGIFLISSGLYFFLNSGLGLTPFTVMAEGISNTLGISFGQATTLINISIILGLFILTDSKFGPGTVLNAVFLGIFLDLIIWIFGSITTDLIFFQVLMLATAILLIGAGIATYISVDMGEGPIEALMIYIRRKTNFSLRSVRMSLDFSFGLIGFSMGATLGIGTIIAAATIGPVTQRMARLIKS</sequence>
<feature type="transmembrane region" description="Helical" evidence="1">
    <location>
        <begin position="105"/>
        <end position="128"/>
    </location>
</feature>
<dbReference type="PANTHER" id="PTHR40078">
    <property type="entry name" value="INTEGRAL MEMBRANE PROTEIN-RELATED"/>
    <property type="match status" value="1"/>
</dbReference>
<dbReference type="RefSeq" id="WP_270452541.1">
    <property type="nucleotide sequence ID" value="NZ_JADPIE010000001.1"/>
</dbReference>
<feature type="transmembrane region" description="Helical" evidence="1">
    <location>
        <begin position="161"/>
        <end position="185"/>
    </location>
</feature>
<gene>
    <name evidence="2" type="ORF">I0Q91_02080</name>
</gene>
<dbReference type="PANTHER" id="PTHR40078:SF1">
    <property type="entry name" value="INTEGRAL MEMBRANE PROTEIN"/>
    <property type="match status" value="1"/>
</dbReference>
<feature type="transmembrane region" description="Helical" evidence="1">
    <location>
        <begin position="49"/>
        <end position="69"/>
    </location>
</feature>
<dbReference type="Proteomes" id="UP000621436">
    <property type="component" value="Unassembled WGS sequence"/>
</dbReference>
<reference evidence="2" key="1">
    <citation type="submission" date="2020-11" db="EMBL/GenBank/DDBJ databases">
        <title>Halonatronomonas betainensis gen. nov., sp. nov. a novel haloalkaliphilic representative of the family Halanaerobiacae capable of betaine degradation.</title>
        <authorList>
            <person name="Boltyanskaya Y."/>
            <person name="Kevbrin V."/>
            <person name="Detkova E."/>
            <person name="Grouzdev D.S."/>
            <person name="Koziaeva V."/>
            <person name="Zhilina T."/>
        </authorList>
    </citation>
    <scope>NUCLEOTIDE SEQUENCE</scope>
    <source>
        <strain evidence="2">Z-7014</strain>
    </source>
</reference>
<proteinExistence type="predicted"/>
<protein>
    <submittedName>
        <fullName evidence="2">YitT family protein</fullName>
    </submittedName>
</protein>
<keyword evidence="1" id="KW-0812">Transmembrane</keyword>
<comment type="caution">
    <text evidence="2">The sequence shown here is derived from an EMBL/GenBank/DDBJ whole genome shotgun (WGS) entry which is preliminary data.</text>
</comment>
<dbReference type="InterPro" id="IPR038750">
    <property type="entry name" value="YczE/YyaS-like"/>
</dbReference>
<keyword evidence="3" id="KW-1185">Reference proteome</keyword>